<evidence type="ECO:0000313" key="1">
    <source>
        <dbReference type="EMBL" id="GAA0174183.1"/>
    </source>
</evidence>
<organism evidence="1 2">
    <name type="scientific">Lithospermum erythrorhizon</name>
    <name type="common">Purple gromwell</name>
    <name type="synonym">Lithospermum officinale var. erythrorhizon</name>
    <dbReference type="NCBI Taxonomy" id="34254"/>
    <lineage>
        <taxon>Eukaryota</taxon>
        <taxon>Viridiplantae</taxon>
        <taxon>Streptophyta</taxon>
        <taxon>Embryophyta</taxon>
        <taxon>Tracheophyta</taxon>
        <taxon>Spermatophyta</taxon>
        <taxon>Magnoliopsida</taxon>
        <taxon>eudicotyledons</taxon>
        <taxon>Gunneridae</taxon>
        <taxon>Pentapetalae</taxon>
        <taxon>asterids</taxon>
        <taxon>lamiids</taxon>
        <taxon>Boraginales</taxon>
        <taxon>Boraginaceae</taxon>
        <taxon>Boraginoideae</taxon>
        <taxon>Lithospermeae</taxon>
        <taxon>Lithospermum</taxon>
    </lineage>
</organism>
<name>A0AAV3RGU1_LITER</name>
<accession>A0AAV3RGU1</accession>
<dbReference type="EMBL" id="BAABME010008953">
    <property type="protein sequence ID" value="GAA0174183.1"/>
    <property type="molecule type" value="Genomic_DNA"/>
</dbReference>
<protein>
    <submittedName>
        <fullName evidence="1">Uncharacterized protein</fullName>
    </submittedName>
</protein>
<dbReference type="AlphaFoldDB" id="A0AAV3RGU1"/>
<gene>
    <name evidence="1" type="ORF">LIER_27626</name>
</gene>
<dbReference type="Proteomes" id="UP001454036">
    <property type="component" value="Unassembled WGS sequence"/>
</dbReference>
<evidence type="ECO:0000313" key="2">
    <source>
        <dbReference type="Proteomes" id="UP001454036"/>
    </source>
</evidence>
<keyword evidence="2" id="KW-1185">Reference proteome</keyword>
<sequence length="116" mass="13056">MWAPDIYEGSPTPVTAFRFWQLLGNFPFLPMLRNQARNRLSKCCPNEMADSLVEHSFLTAAACLRLKASSETSILPPYLVRASKAMFGVINSATIDFTPSRREERHEWNSLACSSS</sequence>
<proteinExistence type="predicted"/>
<reference evidence="1 2" key="1">
    <citation type="submission" date="2024-01" db="EMBL/GenBank/DDBJ databases">
        <title>The complete chloroplast genome sequence of Lithospermum erythrorhizon: insights into the phylogenetic relationship among Boraginaceae species and the maternal lineages of purple gromwells.</title>
        <authorList>
            <person name="Okada T."/>
            <person name="Watanabe K."/>
        </authorList>
    </citation>
    <scope>NUCLEOTIDE SEQUENCE [LARGE SCALE GENOMIC DNA]</scope>
</reference>
<comment type="caution">
    <text evidence="1">The sequence shown here is derived from an EMBL/GenBank/DDBJ whole genome shotgun (WGS) entry which is preliminary data.</text>
</comment>